<keyword evidence="4" id="KW-1185">Reference proteome</keyword>
<evidence type="ECO:0000259" key="2">
    <source>
        <dbReference type="PROSITE" id="PS50001"/>
    </source>
</evidence>
<dbReference type="Gene3D" id="3.30.505.10">
    <property type="entry name" value="SH2 domain"/>
    <property type="match status" value="1"/>
</dbReference>
<dbReference type="Pfam" id="PF00017">
    <property type="entry name" value="SH2"/>
    <property type="match status" value="1"/>
</dbReference>
<feature type="domain" description="SH2" evidence="2">
    <location>
        <begin position="40"/>
        <end position="129"/>
    </location>
</feature>
<dbReference type="InterPro" id="IPR043539">
    <property type="entry name" value="Grb2-like"/>
</dbReference>
<evidence type="ECO:0000313" key="3">
    <source>
        <dbReference type="EMBL" id="CAJ0915126.1"/>
    </source>
</evidence>
<proteinExistence type="predicted"/>
<dbReference type="SUPFAM" id="SSF55550">
    <property type="entry name" value="SH2 domain"/>
    <property type="match status" value="1"/>
</dbReference>
<dbReference type="PRINTS" id="PR00401">
    <property type="entry name" value="SH2DOMAIN"/>
</dbReference>
<dbReference type="EMBL" id="CAUEEQ010000002">
    <property type="protein sequence ID" value="CAJ0915126.1"/>
    <property type="molecule type" value="Genomic_DNA"/>
</dbReference>
<dbReference type="InterPro" id="IPR036860">
    <property type="entry name" value="SH2_dom_sf"/>
</dbReference>
<dbReference type="Proteomes" id="UP001176940">
    <property type="component" value="Unassembled WGS sequence"/>
</dbReference>
<sequence length="129" mass="14944">MVCMVESPEESHYCANATKYLAYNTQNSTETSLKTSGTRWYSGRISRQVAEGILLSRRFIGAFLLRDSESSPGEFSISVKETYEDCYHQHWRCDAMRTSMICRRCDAMHTSMICWRCDAMLHQYDLPAM</sequence>
<accession>A0ABN9KM07</accession>
<evidence type="ECO:0000313" key="4">
    <source>
        <dbReference type="Proteomes" id="UP001176940"/>
    </source>
</evidence>
<organism evidence="3 4">
    <name type="scientific">Ranitomeya imitator</name>
    <name type="common">mimic poison frog</name>
    <dbReference type="NCBI Taxonomy" id="111125"/>
    <lineage>
        <taxon>Eukaryota</taxon>
        <taxon>Metazoa</taxon>
        <taxon>Chordata</taxon>
        <taxon>Craniata</taxon>
        <taxon>Vertebrata</taxon>
        <taxon>Euteleostomi</taxon>
        <taxon>Amphibia</taxon>
        <taxon>Batrachia</taxon>
        <taxon>Anura</taxon>
        <taxon>Neobatrachia</taxon>
        <taxon>Hyloidea</taxon>
        <taxon>Dendrobatidae</taxon>
        <taxon>Dendrobatinae</taxon>
        <taxon>Ranitomeya</taxon>
    </lineage>
</organism>
<dbReference type="PROSITE" id="PS50001">
    <property type="entry name" value="SH2"/>
    <property type="match status" value="1"/>
</dbReference>
<reference evidence="3" key="1">
    <citation type="submission" date="2023-07" db="EMBL/GenBank/DDBJ databases">
        <authorList>
            <person name="Stuckert A."/>
        </authorList>
    </citation>
    <scope>NUCLEOTIDE SEQUENCE</scope>
</reference>
<evidence type="ECO:0000256" key="1">
    <source>
        <dbReference type="PROSITE-ProRule" id="PRU00191"/>
    </source>
</evidence>
<protein>
    <recommendedName>
        <fullName evidence="2">SH2 domain-containing protein</fullName>
    </recommendedName>
</protein>
<comment type="caution">
    <text evidence="3">The sequence shown here is derived from an EMBL/GenBank/DDBJ whole genome shotgun (WGS) entry which is preliminary data.</text>
</comment>
<dbReference type="InterPro" id="IPR000980">
    <property type="entry name" value="SH2"/>
</dbReference>
<dbReference type="PANTHER" id="PTHR46037">
    <property type="entry name" value="PROTEIN ENHANCER OF SEVENLESS 2B"/>
    <property type="match status" value="1"/>
</dbReference>
<keyword evidence="1" id="KW-0727">SH2 domain</keyword>
<gene>
    <name evidence="3" type="ORF">RIMI_LOCUS26935</name>
</gene>
<name>A0ABN9KM07_9NEOB</name>